<evidence type="ECO:0000313" key="9">
    <source>
        <dbReference type="EMBL" id="VVM74148.1"/>
    </source>
</evidence>
<dbReference type="Pfam" id="PF14496">
    <property type="entry name" value="NEL"/>
    <property type="match status" value="1"/>
</dbReference>
<comment type="caution">
    <text evidence="6">Lacks conserved residue(s) required for the propagation of feature annotation.</text>
</comment>
<feature type="domain" description="NEL" evidence="8">
    <location>
        <begin position="1176"/>
        <end position="1294"/>
    </location>
</feature>
<evidence type="ECO:0000256" key="6">
    <source>
        <dbReference type="PROSITE-ProRule" id="PRU01398"/>
    </source>
</evidence>
<dbReference type="PROSITE" id="PS52053">
    <property type="entry name" value="NEL"/>
    <property type="match status" value="1"/>
</dbReference>
<keyword evidence="3" id="KW-0433">Leucine-rich repeat</keyword>
<evidence type="ECO:0000259" key="8">
    <source>
        <dbReference type="PROSITE" id="PS52053"/>
    </source>
</evidence>
<name>A0A5E6SDD8_PSEFL</name>
<dbReference type="GO" id="GO:0016567">
    <property type="term" value="P:protein ubiquitination"/>
    <property type="evidence" value="ECO:0007669"/>
    <property type="project" value="InterPro"/>
</dbReference>
<accession>A0A5E6SDD8</accession>
<dbReference type="PANTHER" id="PTHR48051">
    <property type="match status" value="1"/>
</dbReference>
<keyword evidence="6" id="KW-0964">Secreted</keyword>
<comment type="similarity">
    <text evidence="6">Belongs to the LRR-containing bacterial E3 ligase family.</text>
</comment>
<gene>
    <name evidence="9" type="ORF">PS662_01963</name>
</gene>
<dbReference type="InterPro" id="IPR032675">
    <property type="entry name" value="LRR_dom_sf"/>
</dbReference>
<dbReference type="EC" id="2.3.2.27" evidence="2"/>
<dbReference type="Pfam" id="PF00560">
    <property type="entry name" value="LRR_1"/>
    <property type="match status" value="1"/>
</dbReference>
<dbReference type="InterPro" id="IPR029487">
    <property type="entry name" value="NEL_dom"/>
</dbReference>
<keyword evidence="5" id="KW-0843">Virulence</keyword>
<keyword evidence="6" id="KW-0833">Ubl conjugation pathway</keyword>
<dbReference type="RefSeq" id="WP_224791357.1">
    <property type="nucleotide sequence ID" value="NZ_CABVHK010000005.1"/>
</dbReference>
<dbReference type="Pfam" id="PF20178">
    <property type="entry name" value="ToxA_N"/>
    <property type="match status" value="1"/>
</dbReference>
<dbReference type="InterPro" id="IPR046673">
    <property type="entry name" value="ToxA_N"/>
</dbReference>
<evidence type="ECO:0000256" key="7">
    <source>
        <dbReference type="SAM" id="MobiDB-lite"/>
    </source>
</evidence>
<keyword evidence="4" id="KW-0677">Repeat</keyword>
<dbReference type="InterPro" id="IPR050216">
    <property type="entry name" value="LRR_domain-containing"/>
</dbReference>
<sequence length="1294" mass="142868">MTMFSPHQVSPPYPTLPLRMRDELKAAVDTALPQTPGQFGGHLIRQKWGADIDPQTALLVTLDYDYRGHEAQNGIHQGQVGSSRTLVQTLLSNYQTVGDGRFGETAFGLYTPPDVGPAVRIVENVDEFADHGSGNHRTYEGIYRQTTPQAYGPDTQIKLRPADFKKWVWELDLKDLYESYLQRSWPSDETIAASRPYPLRTSAKAAFVMTAWLQHQENSVSPKGLALAMRAAGLPADQTWDALTMGQLQASTRLSAGVEGGRLKLYRYTARDIWCYRDRSTGRVLLYIPGNSSPLHEFANSGQLHQWIVEQGKTAATRQAVAAHFADEDREDGTFHAGVLTALEGMAIYPRQYHLTKESGFFNNDGYWDPADYIDIDMTSSSTDSFAQLVLSMKQSAIASNQIIRDDADVNRANLSAIVEPIVQWVNQFGPLALFVPGGEGLLVLAGMIDVGYGLDQAVNGETASQRSQGVTRTVFGVLNALPLIPAVGSLGKDGAQLAELTELEHDSGGSSQPIEEHVAPPAPLQPQVPMLTRVDLLRGVGAPAGTFTDEVLAQIGKVSAVDNDMLRLMQAGRAPTPLLADIVDRFRIDQEVTALGDPSTAPAEFNRRYQALQQSEHPWVQLFQRTYPDLPKSAVEQMFDRYGGDFKAAPDPELAKELFSQLDGKARHYQQHVRLNRAYEALYLRSVTSAESDTLALHSLVNLPGWPKGLRIEVLDGSLGGRVLDRAGPIDSPDGLRLIKVKELYQSASAVSATNFYGAVAQALSRDERSALQLLSEDPGAELKLQISEHPLSRSGLATGLDRMNSGLAFEPQGLKGGGFPNTPVDEAFPQAMKRLYLRDVYPELTDADADVELARMGGSYLDHIARLKIQLQQLYADMNDWINRVAQDISDMGVPLLNAGDPEAAGMNAAQLAAHNAALIQEVMTNEVNTRMELADELISVWRKRPPQPHSRYSGNHTVGFTMNLENENFHRLPGFNVRLNDVVGLNMRNFQMNVISSLDEFLEAFPNLQTLDLEDVDLRFEIANVLQDGELPVIIPELTRLTSLNLRNTHLKLSERNAGKLDDLTNLQHLDMSDNPLGDPPLVMSLYQLRSLNLNNTGIKVCPTGIMDRPYLTLLDLGDNQITRVPPAVLSQAIARDRVILGGNPITDEDTLQRLVTHREQTGINLWRSVADANYGNPAVWLNGIADGPANARLAIWQQLALRPSGARFLGIINTLTLTADFRVNYLDFQTRVWRLLTEADASNELWGRLTQDVPLRDDPLAAFKTLEDRARLYAHWVTLGRPFPAVGDPT</sequence>
<evidence type="ECO:0000256" key="4">
    <source>
        <dbReference type="ARBA" id="ARBA00022737"/>
    </source>
</evidence>
<organism evidence="9 10">
    <name type="scientific">Pseudomonas fluorescens</name>
    <dbReference type="NCBI Taxonomy" id="294"/>
    <lineage>
        <taxon>Bacteria</taxon>
        <taxon>Pseudomonadati</taxon>
        <taxon>Pseudomonadota</taxon>
        <taxon>Gammaproteobacteria</taxon>
        <taxon>Pseudomonadales</taxon>
        <taxon>Pseudomonadaceae</taxon>
        <taxon>Pseudomonas</taxon>
    </lineage>
</organism>
<dbReference type="GO" id="GO:0005737">
    <property type="term" value="C:cytoplasm"/>
    <property type="evidence" value="ECO:0007669"/>
    <property type="project" value="TreeGrafter"/>
</dbReference>
<dbReference type="PANTHER" id="PTHR48051:SF1">
    <property type="entry name" value="RAS SUPPRESSOR PROTEIN 1"/>
    <property type="match status" value="1"/>
</dbReference>
<dbReference type="SUPFAM" id="SSF52058">
    <property type="entry name" value="L domain-like"/>
    <property type="match status" value="1"/>
</dbReference>
<evidence type="ECO:0000313" key="10">
    <source>
        <dbReference type="Proteomes" id="UP000326953"/>
    </source>
</evidence>
<proteinExistence type="inferred from homology"/>
<comment type="catalytic activity">
    <reaction evidence="1">
        <text>S-ubiquitinyl-[E2 ubiquitin-conjugating enzyme]-L-cysteine + [acceptor protein]-L-lysine = [E2 ubiquitin-conjugating enzyme]-L-cysteine + N(6)-ubiquitinyl-[acceptor protein]-L-lysine.</text>
        <dbReference type="EC" id="2.3.2.27"/>
    </reaction>
</comment>
<evidence type="ECO:0000256" key="5">
    <source>
        <dbReference type="ARBA" id="ARBA00023026"/>
    </source>
</evidence>
<dbReference type="PROSITE" id="PS51450">
    <property type="entry name" value="LRR"/>
    <property type="match status" value="1"/>
</dbReference>
<dbReference type="EMBL" id="CABVHK010000005">
    <property type="protein sequence ID" value="VVM74148.1"/>
    <property type="molecule type" value="Genomic_DNA"/>
</dbReference>
<dbReference type="InterPro" id="IPR001611">
    <property type="entry name" value="Leu-rich_rpt"/>
</dbReference>
<reference evidence="9 10" key="1">
    <citation type="submission" date="2019-09" db="EMBL/GenBank/DDBJ databases">
        <authorList>
            <person name="Chandra G."/>
            <person name="Truman W A."/>
        </authorList>
    </citation>
    <scope>NUCLEOTIDE SEQUENCE [LARGE SCALE GENOMIC DNA]</scope>
    <source>
        <strain evidence="9">PS662</strain>
    </source>
</reference>
<dbReference type="Gene3D" id="3.80.10.10">
    <property type="entry name" value="Ribonuclease Inhibitor"/>
    <property type="match status" value="1"/>
</dbReference>
<dbReference type="Proteomes" id="UP000326953">
    <property type="component" value="Unassembled WGS sequence"/>
</dbReference>
<evidence type="ECO:0000256" key="1">
    <source>
        <dbReference type="ARBA" id="ARBA00000900"/>
    </source>
</evidence>
<protein>
    <recommendedName>
        <fullName evidence="2">RING-type E3 ubiquitin transferase</fullName>
        <ecNumber evidence="2">2.3.2.27</ecNumber>
    </recommendedName>
</protein>
<feature type="region of interest" description="Disordered" evidence="7">
    <location>
        <begin position="505"/>
        <end position="526"/>
    </location>
</feature>
<dbReference type="GO" id="GO:0005576">
    <property type="term" value="C:extracellular region"/>
    <property type="evidence" value="ECO:0007669"/>
    <property type="project" value="UniProtKB-UniRule"/>
</dbReference>
<evidence type="ECO:0000256" key="2">
    <source>
        <dbReference type="ARBA" id="ARBA00012483"/>
    </source>
</evidence>
<keyword evidence="6" id="KW-1035">Host cytoplasm</keyword>
<evidence type="ECO:0000256" key="3">
    <source>
        <dbReference type="ARBA" id="ARBA00022614"/>
    </source>
</evidence>
<dbReference type="GO" id="GO:0061630">
    <property type="term" value="F:ubiquitin protein ligase activity"/>
    <property type="evidence" value="ECO:0007669"/>
    <property type="project" value="UniProtKB-EC"/>
</dbReference>